<keyword evidence="6" id="KW-1185">Reference proteome</keyword>
<evidence type="ECO:0000256" key="1">
    <source>
        <dbReference type="ARBA" id="ARBA00023015"/>
    </source>
</evidence>
<dbReference type="PROSITE" id="PS51063">
    <property type="entry name" value="HTH_CRP_2"/>
    <property type="match status" value="1"/>
</dbReference>
<dbReference type="RefSeq" id="WP_267845919.1">
    <property type="nucleotide sequence ID" value="NZ_JAPMXC010000001.1"/>
</dbReference>
<dbReference type="EMBL" id="JAPMXC010000001">
    <property type="protein sequence ID" value="MCY0386485.1"/>
    <property type="molecule type" value="Genomic_DNA"/>
</dbReference>
<keyword evidence="2" id="KW-0238">DNA-binding</keyword>
<dbReference type="CDD" id="cd00038">
    <property type="entry name" value="CAP_ED"/>
    <property type="match status" value="1"/>
</dbReference>
<dbReference type="InterPro" id="IPR000595">
    <property type="entry name" value="cNMP-bd_dom"/>
</dbReference>
<dbReference type="PANTHER" id="PTHR24567">
    <property type="entry name" value="CRP FAMILY TRANSCRIPTIONAL REGULATORY PROTEIN"/>
    <property type="match status" value="1"/>
</dbReference>
<dbReference type="InterPro" id="IPR036388">
    <property type="entry name" value="WH-like_DNA-bd_sf"/>
</dbReference>
<evidence type="ECO:0000256" key="2">
    <source>
        <dbReference type="ARBA" id="ARBA00023125"/>
    </source>
</evidence>
<accession>A0ABT3ZJ05</accession>
<dbReference type="SUPFAM" id="SSF51206">
    <property type="entry name" value="cAMP-binding domain-like"/>
    <property type="match status" value="1"/>
</dbReference>
<dbReference type="Pfam" id="PF13545">
    <property type="entry name" value="HTH_Crp_2"/>
    <property type="match status" value="1"/>
</dbReference>
<comment type="caution">
    <text evidence="5">The sequence shown here is derived from an EMBL/GenBank/DDBJ whole genome shotgun (WGS) entry which is preliminary data.</text>
</comment>
<protein>
    <submittedName>
        <fullName evidence="5">Crp/Fnr family transcriptional regulator</fullName>
    </submittedName>
</protein>
<dbReference type="Proteomes" id="UP001082899">
    <property type="component" value="Unassembled WGS sequence"/>
</dbReference>
<dbReference type="PRINTS" id="PR00034">
    <property type="entry name" value="HTHCRP"/>
</dbReference>
<dbReference type="InterPro" id="IPR018335">
    <property type="entry name" value="Tscrpt_reg_HTH_Crp-type_CS"/>
</dbReference>
<evidence type="ECO:0000259" key="4">
    <source>
        <dbReference type="PROSITE" id="PS51063"/>
    </source>
</evidence>
<evidence type="ECO:0000313" key="6">
    <source>
        <dbReference type="Proteomes" id="UP001082899"/>
    </source>
</evidence>
<dbReference type="PANTHER" id="PTHR24567:SF75">
    <property type="entry name" value="FUMARATE AND NITRATE REDUCTION REGULATORY PROTEIN"/>
    <property type="match status" value="1"/>
</dbReference>
<proteinExistence type="predicted"/>
<dbReference type="SMART" id="SM00419">
    <property type="entry name" value="HTH_CRP"/>
    <property type="match status" value="1"/>
</dbReference>
<sequence>MPFEKSPHPAARELLTEQAQDALAGISELVRLPAHQVLYRQGESADCVYNIVGGAVLTYELLANGNRHITAFLFPNDLLGLSTHGAYIATAETLSPVVAYRIPIDALRDTLTHDPTLSVGLVLKLCHDLRDAQHHAITLAENAAHARVAGFLLWLRDALKSPADPLCLPMARQDIADYLGLSVESISRALHLLESEAAILRVGPRQIRLLDLDKLASFSGLDA</sequence>
<organism evidence="5 6">
    <name type="scientific">Robbsia betulipollinis</name>
    <dbReference type="NCBI Taxonomy" id="2981849"/>
    <lineage>
        <taxon>Bacteria</taxon>
        <taxon>Pseudomonadati</taxon>
        <taxon>Pseudomonadota</taxon>
        <taxon>Betaproteobacteria</taxon>
        <taxon>Burkholderiales</taxon>
        <taxon>Burkholderiaceae</taxon>
        <taxon>Robbsia</taxon>
    </lineage>
</organism>
<dbReference type="SUPFAM" id="SSF46785">
    <property type="entry name" value="Winged helix' DNA-binding domain"/>
    <property type="match status" value="1"/>
</dbReference>
<dbReference type="InterPro" id="IPR014710">
    <property type="entry name" value="RmlC-like_jellyroll"/>
</dbReference>
<keyword evidence="3" id="KW-0804">Transcription</keyword>
<dbReference type="Pfam" id="PF00027">
    <property type="entry name" value="cNMP_binding"/>
    <property type="match status" value="1"/>
</dbReference>
<dbReference type="InterPro" id="IPR036390">
    <property type="entry name" value="WH_DNA-bd_sf"/>
</dbReference>
<dbReference type="SMART" id="SM00100">
    <property type="entry name" value="cNMP"/>
    <property type="match status" value="1"/>
</dbReference>
<name>A0ABT3ZJ05_9BURK</name>
<dbReference type="PROSITE" id="PS00042">
    <property type="entry name" value="HTH_CRP_1"/>
    <property type="match status" value="1"/>
</dbReference>
<dbReference type="Gene3D" id="2.60.120.10">
    <property type="entry name" value="Jelly Rolls"/>
    <property type="match status" value="1"/>
</dbReference>
<gene>
    <name evidence="5" type="ORF">OVY01_04350</name>
</gene>
<evidence type="ECO:0000313" key="5">
    <source>
        <dbReference type="EMBL" id="MCY0386485.1"/>
    </source>
</evidence>
<keyword evidence="1" id="KW-0805">Transcription regulation</keyword>
<dbReference type="InterPro" id="IPR050397">
    <property type="entry name" value="Env_Response_Regulators"/>
</dbReference>
<feature type="domain" description="HTH crp-type" evidence="4">
    <location>
        <begin position="142"/>
        <end position="213"/>
    </location>
</feature>
<dbReference type="CDD" id="cd00092">
    <property type="entry name" value="HTH_CRP"/>
    <property type="match status" value="1"/>
</dbReference>
<evidence type="ECO:0000256" key="3">
    <source>
        <dbReference type="ARBA" id="ARBA00023163"/>
    </source>
</evidence>
<dbReference type="InterPro" id="IPR012318">
    <property type="entry name" value="HTH_CRP"/>
</dbReference>
<dbReference type="InterPro" id="IPR018490">
    <property type="entry name" value="cNMP-bd_dom_sf"/>
</dbReference>
<dbReference type="Gene3D" id="1.10.10.10">
    <property type="entry name" value="Winged helix-like DNA-binding domain superfamily/Winged helix DNA-binding domain"/>
    <property type="match status" value="1"/>
</dbReference>
<reference evidence="5" key="1">
    <citation type="submission" date="2022-11" db="EMBL/GenBank/DDBJ databases">
        <title>Robbsia betulipollinis sp. nov., isolated from pollen of birch (Betula pendula).</title>
        <authorList>
            <person name="Shi H."/>
            <person name="Ambika Manirajan B."/>
            <person name="Ratering S."/>
            <person name="Geissler-Plaum R."/>
            <person name="Schnell S."/>
        </authorList>
    </citation>
    <scope>NUCLEOTIDE SEQUENCE</scope>
    <source>
        <strain evidence="5">Bb-Pol-6</strain>
    </source>
</reference>